<comment type="caution">
    <text evidence="1">The sequence shown here is derived from an EMBL/GenBank/DDBJ whole genome shotgun (WGS) entry which is preliminary data.</text>
</comment>
<proteinExistence type="predicted"/>
<evidence type="ECO:0000313" key="2">
    <source>
        <dbReference type="Proteomes" id="UP000485058"/>
    </source>
</evidence>
<dbReference type="Proteomes" id="UP000485058">
    <property type="component" value="Unassembled WGS sequence"/>
</dbReference>
<gene>
    <name evidence="1" type="ORF">HaLaN_11879</name>
</gene>
<name>A0A699Z263_HAELA</name>
<reference evidence="1 2" key="1">
    <citation type="submission" date="2020-02" db="EMBL/GenBank/DDBJ databases">
        <title>Draft genome sequence of Haematococcus lacustris strain NIES-144.</title>
        <authorList>
            <person name="Morimoto D."/>
            <person name="Nakagawa S."/>
            <person name="Yoshida T."/>
            <person name="Sawayama S."/>
        </authorList>
    </citation>
    <scope>NUCLEOTIDE SEQUENCE [LARGE SCALE GENOMIC DNA]</scope>
    <source>
        <strain evidence="1 2">NIES-144</strain>
    </source>
</reference>
<sequence>VLALVTFLPPGKVLVSGYESSSKDSTATWLHLLQAFLDMARIPSLIVTNPLPVLLEEVQVVDPQELDYMFYDIWVAHDISGRRFDKGGRLLQHNASAERFAAGMPFPVQCCWNGLAVINAAPFQ</sequence>
<dbReference type="PANTHER" id="PTHR34144">
    <property type="entry name" value="CHROMOSOME 8, WHOLE GENOME SHOTGUN SEQUENCE"/>
    <property type="match status" value="1"/>
</dbReference>
<dbReference type="Pfam" id="PF11735">
    <property type="entry name" value="CAP59_mtransfer"/>
    <property type="match status" value="1"/>
</dbReference>
<dbReference type="AlphaFoldDB" id="A0A699Z263"/>
<dbReference type="PANTHER" id="PTHR34144:SF7">
    <property type="entry name" value="EXPORT PROTEIN (CAP59), PUTATIVE (AFU_ORTHOLOGUE AFUA_7G05020)-RELATED"/>
    <property type="match status" value="1"/>
</dbReference>
<accession>A0A699Z263</accession>
<evidence type="ECO:0000313" key="1">
    <source>
        <dbReference type="EMBL" id="GFH15625.1"/>
    </source>
</evidence>
<feature type="non-terminal residue" evidence="1">
    <location>
        <position position="124"/>
    </location>
</feature>
<organism evidence="1 2">
    <name type="scientific">Haematococcus lacustris</name>
    <name type="common">Green alga</name>
    <name type="synonym">Haematococcus pluvialis</name>
    <dbReference type="NCBI Taxonomy" id="44745"/>
    <lineage>
        <taxon>Eukaryota</taxon>
        <taxon>Viridiplantae</taxon>
        <taxon>Chlorophyta</taxon>
        <taxon>core chlorophytes</taxon>
        <taxon>Chlorophyceae</taxon>
        <taxon>CS clade</taxon>
        <taxon>Chlamydomonadales</taxon>
        <taxon>Haematococcaceae</taxon>
        <taxon>Haematococcus</taxon>
    </lineage>
</organism>
<feature type="non-terminal residue" evidence="1">
    <location>
        <position position="1"/>
    </location>
</feature>
<dbReference type="EMBL" id="BLLF01000876">
    <property type="protein sequence ID" value="GFH15625.1"/>
    <property type="molecule type" value="Genomic_DNA"/>
</dbReference>
<keyword evidence="2" id="KW-1185">Reference proteome</keyword>
<dbReference type="InterPro" id="IPR021047">
    <property type="entry name" value="Mannosyltransferase_CMT1"/>
</dbReference>
<protein>
    <submittedName>
        <fullName evidence="1">Uncharacterized protein</fullName>
    </submittedName>
</protein>